<protein>
    <submittedName>
        <fullName evidence="2">DUF3824 domain-containing protein</fullName>
    </submittedName>
</protein>
<keyword evidence="1" id="KW-0812">Transmembrane</keyword>
<dbReference type="EMBL" id="JAJNDB010000006">
    <property type="protein sequence ID" value="MCD2196784.1"/>
    <property type="molecule type" value="Genomic_DNA"/>
</dbReference>
<keyword evidence="1" id="KW-1133">Transmembrane helix</keyword>
<feature type="transmembrane region" description="Helical" evidence="1">
    <location>
        <begin position="122"/>
        <end position="151"/>
    </location>
</feature>
<accession>A0ABS8PEV3</accession>
<evidence type="ECO:0000313" key="2">
    <source>
        <dbReference type="EMBL" id="MCD2196784.1"/>
    </source>
</evidence>
<comment type="caution">
    <text evidence="2">The sequence shown here is derived from an EMBL/GenBank/DDBJ whole genome shotgun (WGS) entry which is preliminary data.</text>
</comment>
<sequence>MTESTGATCPTCATVLPVAGAPCPRCTTTPAAGPQYAAPQGMPFQQAQYPQAPYQPGFYQPAPFQAVPYQPMAYPPAPYQPNPYAVRAPKSAGIAVLLTILWIGAGHLYLDRMGTGLVLMGAHLVVGFILMFIFPISFFIWLAAVVGVSIWCSNLSGQINAGTVPARETW</sequence>
<organism evidence="2 3">
    <name type="scientific">Actinomycetospora endophytica</name>
    <dbReference type="NCBI Taxonomy" id="2291215"/>
    <lineage>
        <taxon>Bacteria</taxon>
        <taxon>Bacillati</taxon>
        <taxon>Actinomycetota</taxon>
        <taxon>Actinomycetes</taxon>
        <taxon>Pseudonocardiales</taxon>
        <taxon>Pseudonocardiaceae</taxon>
        <taxon>Actinomycetospora</taxon>
    </lineage>
</organism>
<keyword evidence="3" id="KW-1185">Reference proteome</keyword>
<proteinExistence type="predicted"/>
<name>A0ABS8PEV3_9PSEU</name>
<dbReference type="RefSeq" id="WP_230738660.1">
    <property type="nucleotide sequence ID" value="NZ_JAJNDB010000006.1"/>
</dbReference>
<keyword evidence="1" id="KW-0472">Membrane</keyword>
<reference evidence="2 3" key="1">
    <citation type="submission" date="2021-11" db="EMBL/GenBank/DDBJ databases">
        <title>Draft genome sequence of Actinomycetospora sp. SF1 isolated from the rhizosphere soil.</title>
        <authorList>
            <person name="Duangmal K."/>
            <person name="Chantavorakit T."/>
        </authorList>
    </citation>
    <scope>NUCLEOTIDE SEQUENCE [LARGE SCALE GENOMIC DNA]</scope>
    <source>
        <strain evidence="2 3">TBRC 5722</strain>
    </source>
</reference>
<dbReference type="Proteomes" id="UP001199469">
    <property type="component" value="Unassembled WGS sequence"/>
</dbReference>
<evidence type="ECO:0000256" key="1">
    <source>
        <dbReference type="SAM" id="Phobius"/>
    </source>
</evidence>
<evidence type="ECO:0000313" key="3">
    <source>
        <dbReference type="Proteomes" id="UP001199469"/>
    </source>
</evidence>
<gene>
    <name evidence="2" type="ORF">LQ327_25770</name>
</gene>
<feature type="transmembrane region" description="Helical" evidence="1">
    <location>
        <begin position="91"/>
        <end position="110"/>
    </location>
</feature>